<dbReference type="OrthoDB" id="5472312at2"/>
<accession>A0A1H0RIK7</accession>
<dbReference type="AlphaFoldDB" id="A0A1H0RIK7"/>
<reference evidence="2" key="1">
    <citation type="submission" date="2016-10" db="EMBL/GenBank/DDBJ databases">
        <authorList>
            <person name="de Groot N.N."/>
        </authorList>
    </citation>
    <scope>NUCLEOTIDE SEQUENCE [LARGE SCALE GENOMIC DNA]</scope>
    <source>
        <strain evidence="2">DSM 12130</strain>
    </source>
</reference>
<dbReference type="SUPFAM" id="SSF48452">
    <property type="entry name" value="TPR-like"/>
    <property type="match status" value="1"/>
</dbReference>
<dbReference type="Proteomes" id="UP000199073">
    <property type="component" value="Unassembled WGS sequence"/>
</dbReference>
<dbReference type="RefSeq" id="WP_092222951.1">
    <property type="nucleotide sequence ID" value="NZ_FNJI01000015.1"/>
</dbReference>
<keyword evidence="1" id="KW-0812">Transmembrane</keyword>
<name>A0A1H0RIK7_9BACT</name>
<evidence type="ECO:0000313" key="3">
    <source>
        <dbReference type="Proteomes" id="UP000199073"/>
    </source>
</evidence>
<dbReference type="InterPro" id="IPR011990">
    <property type="entry name" value="TPR-like_helical_dom_sf"/>
</dbReference>
<protein>
    <submittedName>
        <fullName evidence="2">Uncharacterized protein</fullName>
    </submittedName>
</protein>
<organism evidence="2 3">
    <name type="scientific">Desulforhopalus singaporensis</name>
    <dbReference type="NCBI Taxonomy" id="91360"/>
    <lineage>
        <taxon>Bacteria</taxon>
        <taxon>Pseudomonadati</taxon>
        <taxon>Thermodesulfobacteriota</taxon>
        <taxon>Desulfobulbia</taxon>
        <taxon>Desulfobulbales</taxon>
        <taxon>Desulfocapsaceae</taxon>
        <taxon>Desulforhopalus</taxon>
    </lineage>
</organism>
<gene>
    <name evidence="2" type="ORF">SAMN05660330_02310</name>
</gene>
<evidence type="ECO:0000256" key="1">
    <source>
        <dbReference type="SAM" id="Phobius"/>
    </source>
</evidence>
<dbReference type="EMBL" id="FNJI01000015">
    <property type="protein sequence ID" value="SDP29240.1"/>
    <property type="molecule type" value="Genomic_DNA"/>
</dbReference>
<feature type="transmembrane region" description="Helical" evidence="1">
    <location>
        <begin position="127"/>
        <end position="154"/>
    </location>
</feature>
<keyword evidence="1" id="KW-0472">Membrane</keyword>
<sequence length="294" mass="32296">MDSLMVLVVVASAIWVYFDAKSIGAERGLSNGFLNMGPIGWAMCVAILWIICFPLYLFKRSDIKALASGDRIPDHNTTKPSAINTAAKAVGIGWSLFCFAGAAFGIAEISKVADTLGNSDFEMAGATIGAGIGLGVWIIAWIVIAGPATIVFLFTRKQQIVTMVQEKHQTTKKPNTKHCPFCAETILKEAIFCRFCKQSLTNDESAKDRNSERTATNKQTDWLNKGKRLLQENRNNEAIAALSQHIETNQTDSTAIYLRAIGYSRMKDKKNMTIDLKESARLGNVKAKQALKKI</sequence>
<dbReference type="Gene3D" id="1.25.40.10">
    <property type="entry name" value="Tetratricopeptide repeat domain"/>
    <property type="match status" value="1"/>
</dbReference>
<keyword evidence="1" id="KW-1133">Transmembrane helix</keyword>
<proteinExistence type="predicted"/>
<feature type="transmembrane region" description="Helical" evidence="1">
    <location>
        <begin position="39"/>
        <end position="58"/>
    </location>
</feature>
<dbReference type="STRING" id="91360.SAMN05660330_02310"/>
<keyword evidence="3" id="KW-1185">Reference proteome</keyword>
<evidence type="ECO:0000313" key="2">
    <source>
        <dbReference type="EMBL" id="SDP29240.1"/>
    </source>
</evidence>
<feature type="transmembrane region" description="Helical" evidence="1">
    <location>
        <begin position="89"/>
        <end position="107"/>
    </location>
</feature>